<evidence type="ECO:0000256" key="2">
    <source>
        <dbReference type="ARBA" id="ARBA00023002"/>
    </source>
</evidence>
<evidence type="ECO:0000313" key="8">
    <source>
        <dbReference type="Proteomes" id="UP000076874"/>
    </source>
</evidence>
<proteinExistence type="inferred from homology"/>
<dbReference type="InterPro" id="IPR016162">
    <property type="entry name" value="Ald_DH_N"/>
</dbReference>
<dbReference type="PANTHER" id="PTHR42986:SF1">
    <property type="entry name" value="BENZALDEHYDE DEHYDROGENASE YFMT"/>
    <property type="match status" value="1"/>
</dbReference>
<dbReference type="InterPro" id="IPR016161">
    <property type="entry name" value="Ald_DH/histidinol_DH"/>
</dbReference>
<dbReference type="Gene3D" id="3.40.309.10">
    <property type="entry name" value="Aldehyde Dehydrogenase, Chain A, domain 2"/>
    <property type="match status" value="1"/>
</dbReference>
<dbReference type="InterPro" id="IPR029510">
    <property type="entry name" value="Ald_DH_CS_GLU"/>
</dbReference>
<dbReference type="Gene3D" id="3.40.605.10">
    <property type="entry name" value="Aldehyde Dehydrogenase, Chain A, domain 1"/>
    <property type="match status" value="1"/>
</dbReference>
<feature type="domain" description="Aldehyde dehydrogenase" evidence="6">
    <location>
        <begin position="27"/>
        <end position="491"/>
    </location>
</feature>
<dbReference type="PANTHER" id="PTHR42986">
    <property type="entry name" value="BENZALDEHYDE DEHYDROGENASE YFMT"/>
    <property type="match status" value="1"/>
</dbReference>
<dbReference type="SUPFAM" id="SSF53720">
    <property type="entry name" value="ALDH-like"/>
    <property type="match status" value="1"/>
</dbReference>
<evidence type="ECO:0000256" key="3">
    <source>
        <dbReference type="ARBA" id="ARBA00023027"/>
    </source>
</evidence>
<organism evidence="7 8">
    <name type="scientific">Niveomyces insectorum RCEF 264</name>
    <dbReference type="NCBI Taxonomy" id="1081102"/>
    <lineage>
        <taxon>Eukaryota</taxon>
        <taxon>Fungi</taxon>
        <taxon>Dikarya</taxon>
        <taxon>Ascomycota</taxon>
        <taxon>Pezizomycotina</taxon>
        <taxon>Sordariomycetes</taxon>
        <taxon>Hypocreomycetidae</taxon>
        <taxon>Hypocreales</taxon>
        <taxon>Cordycipitaceae</taxon>
        <taxon>Niveomyces</taxon>
    </lineage>
</organism>
<comment type="similarity">
    <text evidence="1 5">Belongs to the aldehyde dehydrogenase family.</text>
</comment>
<evidence type="ECO:0000259" key="6">
    <source>
        <dbReference type="Pfam" id="PF00171"/>
    </source>
</evidence>
<name>A0A167Z1B1_9HYPO</name>
<protein>
    <submittedName>
        <fullName evidence="7">Succinate-semialdehyde dehydrogenase</fullName>
    </submittedName>
</protein>
<dbReference type="AlphaFoldDB" id="A0A167Z1B1"/>
<accession>A0A167Z1B1</accession>
<evidence type="ECO:0000256" key="1">
    <source>
        <dbReference type="ARBA" id="ARBA00009986"/>
    </source>
</evidence>
<dbReference type="Pfam" id="PF00171">
    <property type="entry name" value="Aldedh"/>
    <property type="match status" value="1"/>
</dbReference>
<dbReference type="PROSITE" id="PS00687">
    <property type="entry name" value="ALDEHYDE_DEHYDR_GLU"/>
    <property type="match status" value="1"/>
</dbReference>
<evidence type="ECO:0000256" key="4">
    <source>
        <dbReference type="PROSITE-ProRule" id="PRU10007"/>
    </source>
</evidence>
<reference evidence="7 8" key="1">
    <citation type="journal article" date="2016" name="Genome Biol. Evol.">
        <title>Divergent and convergent evolution of fungal pathogenicity.</title>
        <authorList>
            <person name="Shang Y."/>
            <person name="Xiao G."/>
            <person name="Zheng P."/>
            <person name="Cen K."/>
            <person name="Zhan S."/>
            <person name="Wang C."/>
        </authorList>
    </citation>
    <scope>NUCLEOTIDE SEQUENCE [LARGE SCALE GENOMIC DNA]</scope>
    <source>
        <strain evidence="7 8">RCEF 264</strain>
    </source>
</reference>
<dbReference type="InterPro" id="IPR016163">
    <property type="entry name" value="Ald_DH_C"/>
</dbReference>
<comment type="caution">
    <text evidence="7">The sequence shown here is derived from an EMBL/GenBank/DDBJ whole genome shotgun (WGS) entry which is preliminary data.</text>
</comment>
<dbReference type="EMBL" id="AZHD01000002">
    <property type="protein sequence ID" value="OAA66954.1"/>
    <property type="molecule type" value="Genomic_DNA"/>
</dbReference>
<dbReference type="GO" id="GO:0016620">
    <property type="term" value="F:oxidoreductase activity, acting on the aldehyde or oxo group of donors, NAD or NADP as acceptor"/>
    <property type="evidence" value="ECO:0007669"/>
    <property type="project" value="InterPro"/>
</dbReference>
<evidence type="ECO:0000256" key="5">
    <source>
        <dbReference type="RuleBase" id="RU003345"/>
    </source>
</evidence>
<keyword evidence="3" id="KW-0520">NAD</keyword>
<keyword evidence="8" id="KW-1185">Reference proteome</keyword>
<dbReference type="OrthoDB" id="310895at2759"/>
<keyword evidence="2 5" id="KW-0560">Oxidoreductase</keyword>
<feature type="active site" evidence="4">
    <location>
        <position position="264"/>
    </location>
</feature>
<dbReference type="Proteomes" id="UP000076874">
    <property type="component" value="Unassembled WGS sequence"/>
</dbReference>
<evidence type="ECO:0000313" key="7">
    <source>
        <dbReference type="EMBL" id="OAA66954.1"/>
    </source>
</evidence>
<gene>
    <name evidence="7" type="ORF">SPI_01530</name>
</gene>
<sequence>MSAVNAHAYPALSAPMNLCISGEYRPSKNSETFAVKNPMTGETLYDCASASIDDYAAAIEEAHAAYLVWSRQGPSARRIVLNKAADILQSYLEKDAPEVLAAEVAATRTWVKQNIFAACGFLRDAASMATHIKGEILPADRPHTTILVNREAVGVVLAVSPWNVPVGLTARAIACALICGNALLLKPSEFSPKSQHLVVRALAEAGLPRGCLQFLPTSPAATPAATAFTIAHPKVSRVNFTGSHRVGNIIAGLCAQAIKPCLLELGGKAAVLVLADADVDAAVDAVAFGAMSNNGQICMSTERAIVHRGLAAEFKAKLVQRVEALRVGNHLEDPEVQLSALCQPAAAARILALIKSAVAAGAQVLTGDQTAHGANKTMLRPHVVAGVTPAMELYQQETFGPVVALTEFDDEEEGIALTNDTEYTLAGSVFSRDVMRAMAVAKRVRVGSCHVNGPTVYVEAPLPNGGIGGHSGYGRFGGMAGVEQFTERKIVTLASPGMQYVV</sequence>
<dbReference type="STRING" id="1081102.A0A167Z1B1"/>
<dbReference type="InterPro" id="IPR015590">
    <property type="entry name" value="Aldehyde_DH_dom"/>
</dbReference>